<feature type="chain" id="PRO_5023122395" evidence="1">
    <location>
        <begin position="32"/>
        <end position="272"/>
    </location>
</feature>
<accession>A0A5E4MMR7</accession>
<dbReference type="EMBL" id="CABPRJ010000529">
    <property type="protein sequence ID" value="VVC30640.1"/>
    <property type="molecule type" value="Genomic_DNA"/>
</dbReference>
<evidence type="ECO:0000313" key="3">
    <source>
        <dbReference type="Proteomes" id="UP000325440"/>
    </source>
</evidence>
<dbReference type="AlphaFoldDB" id="A0A5E4MMR7"/>
<keyword evidence="1" id="KW-0732">Signal</keyword>
<dbReference type="Proteomes" id="UP000325440">
    <property type="component" value="Unassembled WGS sequence"/>
</dbReference>
<gene>
    <name evidence="2" type="ORF">CINCED_3A022356</name>
</gene>
<protein>
    <submittedName>
        <fullName evidence="2">Uncharacterized protein</fullName>
    </submittedName>
</protein>
<evidence type="ECO:0000313" key="2">
    <source>
        <dbReference type="EMBL" id="VVC30640.1"/>
    </source>
</evidence>
<feature type="signal peptide" evidence="1">
    <location>
        <begin position="1"/>
        <end position="31"/>
    </location>
</feature>
<keyword evidence="3" id="KW-1185">Reference proteome</keyword>
<name>A0A5E4MMR7_9HEMI</name>
<sequence length="272" mass="33086">MCTYDKRIMCKINKSLLLTSLIIILIKQSYCMEAQNHEKKLCSSLTEYLIENDFDKDKMVYIFNEQQRHKCFQGLVGKPPLLVETLHKQLVDRYKSGKCQPQIDDYNLFNEMYTKRNPYTKNLKCDWIRPKIPNTLDIICKHGLGQYFLQHGTRVYHHFLKYLTQKKNSKNEKKIPEKEQKQWINNKTWIEYVSKLPFVGNNVMLVAEHYINAYYHRKDCDMIVNDYNAYYDFFMEKYKDIHPNNKYNYYRESCDWFRRLNSQHKFIEELIN</sequence>
<proteinExistence type="predicted"/>
<evidence type="ECO:0000256" key="1">
    <source>
        <dbReference type="SAM" id="SignalP"/>
    </source>
</evidence>
<reference evidence="2 3" key="1">
    <citation type="submission" date="2019-08" db="EMBL/GenBank/DDBJ databases">
        <authorList>
            <person name="Alioto T."/>
            <person name="Alioto T."/>
            <person name="Gomez Garrido J."/>
        </authorList>
    </citation>
    <scope>NUCLEOTIDE SEQUENCE [LARGE SCALE GENOMIC DNA]</scope>
</reference>
<organism evidence="2 3">
    <name type="scientific">Cinara cedri</name>
    <dbReference type="NCBI Taxonomy" id="506608"/>
    <lineage>
        <taxon>Eukaryota</taxon>
        <taxon>Metazoa</taxon>
        <taxon>Ecdysozoa</taxon>
        <taxon>Arthropoda</taxon>
        <taxon>Hexapoda</taxon>
        <taxon>Insecta</taxon>
        <taxon>Pterygota</taxon>
        <taxon>Neoptera</taxon>
        <taxon>Paraneoptera</taxon>
        <taxon>Hemiptera</taxon>
        <taxon>Sternorrhyncha</taxon>
        <taxon>Aphidomorpha</taxon>
        <taxon>Aphidoidea</taxon>
        <taxon>Aphididae</taxon>
        <taxon>Lachninae</taxon>
        <taxon>Cinara</taxon>
    </lineage>
</organism>